<dbReference type="AlphaFoldDB" id="A0A7J9DEW7"/>
<name>A0A7J9DEW7_9ROSI</name>
<proteinExistence type="predicted"/>
<accession>A0A7J9DEW7</accession>
<keyword evidence="2" id="KW-1185">Reference proteome</keyword>
<protein>
    <submittedName>
        <fullName evidence="1">Uncharacterized protein</fullName>
    </submittedName>
</protein>
<sequence>MDLNRCNQASFLSLFFPLWAAARWADWIRLQLEWPLFNSLAVVYNCRSSDRAPSEHSSPPSLFKRSITTGLHMWYIVSWFILPPLGSLNRDPEFRTRTRIDKFGILSGGDEWGNDGGPRMVR</sequence>
<dbReference type="Proteomes" id="UP000593568">
    <property type="component" value="Unassembled WGS sequence"/>
</dbReference>
<evidence type="ECO:0000313" key="2">
    <source>
        <dbReference type="Proteomes" id="UP000593568"/>
    </source>
</evidence>
<comment type="caution">
    <text evidence="1">The sequence shown here is derived from an EMBL/GenBank/DDBJ whole genome shotgun (WGS) entry which is preliminary data.</text>
</comment>
<evidence type="ECO:0000313" key="1">
    <source>
        <dbReference type="EMBL" id="MBA0759266.1"/>
    </source>
</evidence>
<dbReference type="EMBL" id="JABEZW010000002">
    <property type="protein sequence ID" value="MBA0759266.1"/>
    <property type="molecule type" value="Genomic_DNA"/>
</dbReference>
<gene>
    <name evidence="1" type="ORF">Gotri_022179</name>
</gene>
<organism evidence="1 2">
    <name type="scientific">Gossypium trilobum</name>
    <dbReference type="NCBI Taxonomy" id="34281"/>
    <lineage>
        <taxon>Eukaryota</taxon>
        <taxon>Viridiplantae</taxon>
        <taxon>Streptophyta</taxon>
        <taxon>Embryophyta</taxon>
        <taxon>Tracheophyta</taxon>
        <taxon>Spermatophyta</taxon>
        <taxon>Magnoliopsida</taxon>
        <taxon>eudicotyledons</taxon>
        <taxon>Gunneridae</taxon>
        <taxon>Pentapetalae</taxon>
        <taxon>rosids</taxon>
        <taxon>malvids</taxon>
        <taxon>Malvales</taxon>
        <taxon>Malvaceae</taxon>
        <taxon>Malvoideae</taxon>
        <taxon>Gossypium</taxon>
    </lineage>
</organism>
<reference evidence="1 2" key="1">
    <citation type="journal article" date="2019" name="Genome Biol. Evol.">
        <title>Insights into the evolution of the New World diploid cottons (Gossypium, subgenus Houzingenia) based on genome sequencing.</title>
        <authorList>
            <person name="Grover C.E."/>
            <person name="Arick M.A. 2nd"/>
            <person name="Thrash A."/>
            <person name="Conover J.L."/>
            <person name="Sanders W.S."/>
            <person name="Peterson D.G."/>
            <person name="Frelichowski J.E."/>
            <person name="Scheffler J.A."/>
            <person name="Scheffler B.E."/>
            <person name="Wendel J.F."/>
        </authorList>
    </citation>
    <scope>NUCLEOTIDE SEQUENCE [LARGE SCALE GENOMIC DNA]</scope>
    <source>
        <strain evidence="1">8</strain>
        <tissue evidence="1">Leaf</tissue>
    </source>
</reference>